<evidence type="ECO:0000256" key="3">
    <source>
        <dbReference type="ARBA" id="ARBA00022989"/>
    </source>
</evidence>
<dbReference type="Gene3D" id="1.20.120.550">
    <property type="entry name" value="Membrane associated eicosanoid/glutathione metabolism-like domain"/>
    <property type="match status" value="1"/>
</dbReference>
<gene>
    <name evidence="6" type="ORF">FisN_7Lh174</name>
</gene>
<feature type="transmembrane region" description="Helical" evidence="5">
    <location>
        <begin position="12"/>
        <end position="30"/>
    </location>
</feature>
<dbReference type="OrthoDB" id="410651at2759"/>
<dbReference type="GO" id="GO:0006691">
    <property type="term" value="P:leukotriene metabolic process"/>
    <property type="evidence" value="ECO:0007669"/>
    <property type="project" value="UniProtKB-ARBA"/>
</dbReference>
<dbReference type="Pfam" id="PF01124">
    <property type="entry name" value="MAPEG"/>
    <property type="match status" value="1"/>
</dbReference>
<keyword evidence="3 5" id="KW-1133">Transmembrane helix</keyword>
<reference evidence="6 7" key="1">
    <citation type="journal article" date="2015" name="Plant Cell">
        <title>Oil accumulation by the oleaginous diatom Fistulifera solaris as revealed by the genome and transcriptome.</title>
        <authorList>
            <person name="Tanaka T."/>
            <person name="Maeda Y."/>
            <person name="Veluchamy A."/>
            <person name="Tanaka M."/>
            <person name="Abida H."/>
            <person name="Marechal E."/>
            <person name="Bowler C."/>
            <person name="Muto M."/>
            <person name="Sunaga Y."/>
            <person name="Tanaka M."/>
            <person name="Yoshino T."/>
            <person name="Taniguchi T."/>
            <person name="Fukuda Y."/>
            <person name="Nemoto M."/>
            <person name="Matsumoto M."/>
            <person name="Wong P.S."/>
            <person name="Aburatani S."/>
            <person name="Fujibuchi W."/>
        </authorList>
    </citation>
    <scope>NUCLEOTIDE SEQUENCE [LARGE SCALE GENOMIC DNA]</scope>
    <source>
        <strain evidence="6 7">JPCC DA0580</strain>
    </source>
</reference>
<keyword evidence="6" id="KW-0808">Transferase</keyword>
<dbReference type="GO" id="GO:0004602">
    <property type="term" value="F:glutathione peroxidase activity"/>
    <property type="evidence" value="ECO:0007669"/>
    <property type="project" value="TreeGrafter"/>
</dbReference>
<dbReference type="InterPro" id="IPR050997">
    <property type="entry name" value="MAPEG"/>
</dbReference>
<dbReference type="Proteomes" id="UP000198406">
    <property type="component" value="Unassembled WGS sequence"/>
</dbReference>
<proteinExistence type="predicted"/>
<dbReference type="GO" id="GO:0005635">
    <property type="term" value="C:nuclear envelope"/>
    <property type="evidence" value="ECO:0007669"/>
    <property type="project" value="TreeGrafter"/>
</dbReference>
<accession>A0A1Z5JCQ9</accession>
<comment type="subcellular location">
    <subcellularLocation>
        <location evidence="1">Membrane</location>
        <topology evidence="1">Multi-pass membrane protein</topology>
    </subcellularLocation>
</comment>
<dbReference type="GO" id="GO:0005783">
    <property type="term" value="C:endoplasmic reticulum"/>
    <property type="evidence" value="ECO:0007669"/>
    <property type="project" value="TreeGrafter"/>
</dbReference>
<evidence type="ECO:0000313" key="6">
    <source>
        <dbReference type="EMBL" id="GAX11790.1"/>
    </source>
</evidence>
<protein>
    <submittedName>
        <fullName evidence="6">Glutathione S-transferase</fullName>
        <ecNumber evidence="6">2.5.1.18</ecNumber>
    </submittedName>
</protein>
<evidence type="ECO:0000256" key="4">
    <source>
        <dbReference type="ARBA" id="ARBA00023136"/>
    </source>
</evidence>
<keyword evidence="2 5" id="KW-0812">Transmembrane</keyword>
<dbReference type="PANTHER" id="PTHR10250">
    <property type="entry name" value="MICROSOMAL GLUTATHIONE S-TRANSFERASE"/>
    <property type="match status" value="1"/>
</dbReference>
<evidence type="ECO:0000256" key="2">
    <source>
        <dbReference type="ARBA" id="ARBA00022692"/>
    </source>
</evidence>
<dbReference type="GO" id="GO:0004364">
    <property type="term" value="F:glutathione transferase activity"/>
    <property type="evidence" value="ECO:0007669"/>
    <property type="project" value="UniProtKB-EC"/>
</dbReference>
<sequence length="152" mass="16625">MTVSITVPDTYGYVILSTVVGSMFLVPTIMGGSVMTARKECDVPYPNLYATPGFHKRADEFNRVQRGHQNMFESLGTFAIATLIGGLRHPITCTACSVMYSTGCYLYLLGYKDMSKDVKMARYAKGGAIKFIGYFGSIFATISVAAGILGWW</sequence>
<dbReference type="EC" id="2.5.1.18" evidence="6"/>
<feature type="transmembrane region" description="Helical" evidence="5">
    <location>
        <begin position="131"/>
        <end position="151"/>
    </location>
</feature>
<dbReference type="InterPro" id="IPR023352">
    <property type="entry name" value="MAPEG-like_dom_sf"/>
</dbReference>
<name>A0A1Z5JCQ9_FISSO</name>
<dbReference type="PANTHER" id="PTHR10250:SF26">
    <property type="entry name" value="GLUTATHIONE S-TRANSFERASE 3, MITOCHONDRIAL"/>
    <property type="match status" value="1"/>
</dbReference>
<dbReference type="InterPro" id="IPR001129">
    <property type="entry name" value="Membr-assoc_MAPEG"/>
</dbReference>
<dbReference type="GO" id="GO:0016020">
    <property type="term" value="C:membrane"/>
    <property type="evidence" value="ECO:0007669"/>
    <property type="project" value="UniProtKB-SubCell"/>
</dbReference>
<dbReference type="SUPFAM" id="SSF161084">
    <property type="entry name" value="MAPEG domain-like"/>
    <property type="match status" value="1"/>
</dbReference>
<evidence type="ECO:0000256" key="5">
    <source>
        <dbReference type="SAM" id="Phobius"/>
    </source>
</evidence>
<dbReference type="InParanoid" id="A0A1Z5JCQ9"/>
<dbReference type="EMBL" id="BDSP01000044">
    <property type="protein sequence ID" value="GAX11790.1"/>
    <property type="molecule type" value="Genomic_DNA"/>
</dbReference>
<organism evidence="6 7">
    <name type="scientific">Fistulifera solaris</name>
    <name type="common">Oleaginous diatom</name>
    <dbReference type="NCBI Taxonomy" id="1519565"/>
    <lineage>
        <taxon>Eukaryota</taxon>
        <taxon>Sar</taxon>
        <taxon>Stramenopiles</taxon>
        <taxon>Ochrophyta</taxon>
        <taxon>Bacillariophyta</taxon>
        <taxon>Bacillariophyceae</taxon>
        <taxon>Bacillariophycidae</taxon>
        <taxon>Naviculales</taxon>
        <taxon>Naviculaceae</taxon>
        <taxon>Fistulifera</taxon>
    </lineage>
</organism>
<keyword evidence="7" id="KW-1185">Reference proteome</keyword>
<dbReference type="AlphaFoldDB" id="A0A1Z5JCQ9"/>
<evidence type="ECO:0000256" key="1">
    <source>
        <dbReference type="ARBA" id="ARBA00004141"/>
    </source>
</evidence>
<keyword evidence="4 5" id="KW-0472">Membrane</keyword>
<comment type="caution">
    <text evidence="6">The sequence shown here is derived from an EMBL/GenBank/DDBJ whole genome shotgun (WGS) entry which is preliminary data.</text>
</comment>
<evidence type="ECO:0000313" key="7">
    <source>
        <dbReference type="Proteomes" id="UP000198406"/>
    </source>
</evidence>